<dbReference type="PANTHER" id="PTHR34818:SF1">
    <property type="entry name" value="PROTEIN BLI-3"/>
    <property type="match status" value="1"/>
</dbReference>
<name>A0A328BEE6_9CAUL</name>
<proteinExistence type="predicted"/>
<dbReference type="EMBL" id="QFYS01000005">
    <property type="protein sequence ID" value="RAK65035.1"/>
    <property type="molecule type" value="Genomic_DNA"/>
</dbReference>
<organism evidence="2 3">
    <name type="scientific">Phenylobacterium kunshanense</name>
    <dbReference type="NCBI Taxonomy" id="1445034"/>
    <lineage>
        <taxon>Bacteria</taxon>
        <taxon>Pseudomonadati</taxon>
        <taxon>Pseudomonadota</taxon>
        <taxon>Alphaproteobacteria</taxon>
        <taxon>Caulobacterales</taxon>
        <taxon>Caulobacteraceae</taxon>
        <taxon>Phenylobacterium</taxon>
    </lineage>
</organism>
<accession>A0A328BEE6</accession>
<dbReference type="RefSeq" id="WP_111276573.1">
    <property type="nucleotide sequence ID" value="NZ_QFYS01000005.1"/>
</dbReference>
<dbReference type="SUPFAM" id="SSF50475">
    <property type="entry name" value="FMN-binding split barrel"/>
    <property type="match status" value="1"/>
</dbReference>
<keyword evidence="3" id="KW-1185">Reference proteome</keyword>
<dbReference type="OrthoDB" id="1432662at2"/>
<gene>
    <name evidence="2" type="ORF">DJ019_12730</name>
</gene>
<reference evidence="2 3" key="1">
    <citation type="submission" date="2018-05" db="EMBL/GenBank/DDBJ databases">
        <authorList>
            <person name="Lanie J.A."/>
            <person name="Ng W.-L."/>
            <person name="Kazmierczak K.M."/>
            <person name="Andrzejewski T.M."/>
            <person name="Davidsen T.M."/>
            <person name="Wayne K.J."/>
            <person name="Tettelin H."/>
            <person name="Glass J.I."/>
            <person name="Rusch D."/>
            <person name="Podicherti R."/>
            <person name="Tsui H.-C.T."/>
            <person name="Winkler M.E."/>
        </authorList>
    </citation>
    <scope>NUCLEOTIDE SEQUENCE [LARGE SCALE GENOMIC DNA]</scope>
    <source>
        <strain evidence="2 3">BUT-10</strain>
    </source>
</reference>
<feature type="domain" description="General stress protein FMN-binding split barrel" evidence="1">
    <location>
        <begin position="9"/>
        <end position="153"/>
    </location>
</feature>
<dbReference type="Gene3D" id="2.30.110.10">
    <property type="entry name" value="Electron Transport, Fmn-binding Protein, Chain A"/>
    <property type="match status" value="1"/>
</dbReference>
<dbReference type="InterPro" id="IPR052917">
    <property type="entry name" value="Stress-Dev_Protein"/>
</dbReference>
<evidence type="ECO:0000313" key="2">
    <source>
        <dbReference type="EMBL" id="RAK65035.1"/>
    </source>
</evidence>
<dbReference type="InterPro" id="IPR038725">
    <property type="entry name" value="YdaG_split_barrel_FMN-bd"/>
</dbReference>
<evidence type="ECO:0000259" key="1">
    <source>
        <dbReference type="Pfam" id="PF16242"/>
    </source>
</evidence>
<comment type="caution">
    <text evidence="2">The sequence shown here is derived from an EMBL/GenBank/DDBJ whole genome shotgun (WGS) entry which is preliminary data.</text>
</comment>
<sequence length="163" mass="18339">MSLSNAEVRDRLWKAIEEQNTGMLGVPGDGHHYQPMTGFVERDTNTIWFFTRRETDLAETIASTGGAEGSFIFQDRKLQACLDGRLTLEHDRERIDRYWNAHVAAWYPDGKGDPALTLLRLDVADAAVWITEGGLLKYAFEVVKANVGKSTPDVGERRDLNLN</sequence>
<dbReference type="Pfam" id="PF16242">
    <property type="entry name" value="Pyrid_ox_like"/>
    <property type="match status" value="1"/>
</dbReference>
<dbReference type="Proteomes" id="UP000249524">
    <property type="component" value="Unassembled WGS sequence"/>
</dbReference>
<protein>
    <recommendedName>
        <fullName evidence="1">General stress protein FMN-binding split barrel domain-containing protein</fullName>
    </recommendedName>
</protein>
<dbReference type="InterPro" id="IPR012349">
    <property type="entry name" value="Split_barrel_FMN-bd"/>
</dbReference>
<dbReference type="PANTHER" id="PTHR34818">
    <property type="entry name" value="PROTEIN BLI-3"/>
    <property type="match status" value="1"/>
</dbReference>
<dbReference type="AlphaFoldDB" id="A0A328BEE6"/>
<evidence type="ECO:0000313" key="3">
    <source>
        <dbReference type="Proteomes" id="UP000249524"/>
    </source>
</evidence>